<dbReference type="AlphaFoldDB" id="A0A812QQE9"/>
<accession>A0A812QQE9</accession>
<dbReference type="Gene3D" id="2.60.120.620">
    <property type="entry name" value="q2cbj1_9rhob like domain"/>
    <property type="match status" value="2"/>
</dbReference>
<dbReference type="OrthoDB" id="407973at2759"/>
<sequence>MWPNAQADGAEDSRMVHAGRPPSSGVKYGVNCFFNVATKRLVRPAELNMAAEECYIVNIAKLEEGKKNSVEDRSCPRRRTFTLDTEPNVRVVPQFLTRDEAEYFTSLAEDRGQENGSFAGAAVLLQTMTEPVAPVVQQIEERLIAWNEFAPENMGYLRLVRANTELGMGNRGCGQRCATICLTEKADVHFPHIGLRVAMTRGDLLEWPNAWFQESSHTHPEDKVTVEDLRATHVHLFPGLMLDASFHDKPVRSPQVTGEPK</sequence>
<dbReference type="EMBL" id="CAJNIZ010017446">
    <property type="protein sequence ID" value="CAE7398606.1"/>
    <property type="molecule type" value="Genomic_DNA"/>
</dbReference>
<organism evidence="2 3">
    <name type="scientific">Symbiodinium pilosum</name>
    <name type="common">Dinoflagellate</name>
    <dbReference type="NCBI Taxonomy" id="2952"/>
    <lineage>
        <taxon>Eukaryota</taxon>
        <taxon>Sar</taxon>
        <taxon>Alveolata</taxon>
        <taxon>Dinophyceae</taxon>
        <taxon>Suessiales</taxon>
        <taxon>Symbiodiniaceae</taxon>
        <taxon>Symbiodinium</taxon>
    </lineage>
</organism>
<proteinExistence type="predicted"/>
<feature type="region of interest" description="Disordered" evidence="1">
    <location>
        <begin position="1"/>
        <end position="20"/>
    </location>
</feature>
<keyword evidence="3" id="KW-1185">Reference proteome</keyword>
<evidence type="ECO:0000313" key="3">
    <source>
        <dbReference type="Proteomes" id="UP000649617"/>
    </source>
</evidence>
<evidence type="ECO:0000256" key="1">
    <source>
        <dbReference type="SAM" id="MobiDB-lite"/>
    </source>
</evidence>
<gene>
    <name evidence="2" type="primary">Ank2</name>
    <name evidence="2" type="ORF">SPIL2461_LOCUS9823</name>
</gene>
<evidence type="ECO:0000313" key="2">
    <source>
        <dbReference type="EMBL" id="CAE7398606.1"/>
    </source>
</evidence>
<protein>
    <submittedName>
        <fullName evidence="2">Ank2 protein</fullName>
    </submittedName>
</protein>
<comment type="caution">
    <text evidence="2">The sequence shown here is derived from an EMBL/GenBank/DDBJ whole genome shotgun (WGS) entry which is preliminary data.</text>
</comment>
<dbReference type="Proteomes" id="UP000649617">
    <property type="component" value="Unassembled WGS sequence"/>
</dbReference>
<name>A0A812QQE9_SYMPI</name>
<reference evidence="2" key="1">
    <citation type="submission" date="2021-02" db="EMBL/GenBank/DDBJ databases">
        <authorList>
            <person name="Dougan E. K."/>
            <person name="Rhodes N."/>
            <person name="Thang M."/>
            <person name="Chan C."/>
        </authorList>
    </citation>
    <scope>NUCLEOTIDE SEQUENCE</scope>
</reference>